<evidence type="ECO:0000313" key="1">
    <source>
        <dbReference type="EMBL" id="KIO74451.1"/>
    </source>
</evidence>
<name>A0ABD4ABN0_9BACI</name>
<comment type="caution">
    <text evidence="1">The sequence shown here is derived from an EMBL/GenBank/DDBJ whole genome shotgun (WGS) entry which is preliminary data.</text>
</comment>
<dbReference type="Proteomes" id="UP000032076">
    <property type="component" value="Unassembled WGS sequence"/>
</dbReference>
<sequence>MGGVNLFLPTRRQFLLENSFFVVVFGPETPFFGDETLSRRRF</sequence>
<gene>
    <name evidence="1" type="ORF">B4167_1404</name>
</gene>
<proteinExistence type="predicted"/>
<dbReference type="EMBL" id="JXLU01000002">
    <property type="protein sequence ID" value="KIO74451.1"/>
    <property type="molecule type" value="Genomic_DNA"/>
</dbReference>
<dbReference type="AlphaFoldDB" id="A0ABD4ABN0"/>
<evidence type="ECO:0000313" key="2">
    <source>
        <dbReference type="Proteomes" id="UP000032076"/>
    </source>
</evidence>
<accession>A0ABD4ABN0</accession>
<protein>
    <submittedName>
        <fullName evidence="1">Uncharacterized protein</fullName>
    </submittedName>
</protein>
<organism evidence="1 2">
    <name type="scientific">Caldibacillus thermoamylovorans</name>
    <dbReference type="NCBI Taxonomy" id="35841"/>
    <lineage>
        <taxon>Bacteria</taxon>
        <taxon>Bacillati</taxon>
        <taxon>Bacillota</taxon>
        <taxon>Bacilli</taxon>
        <taxon>Bacillales</taxon>
        <taxon>Bacillaceae</taxon>
        <taxon>Caldibacillus</taxon>
    </lineage>
</organism>
<reference evidence="1 2" key="1">
    <citation type="submission" date="2015-01" db="EMBL/GenBank/DDBJ databases">
        <title>Draft Genome Sequences of Four Bacillus thermoamylovorans Strains, Isolated From Food Products.</title>
        <authorList>
            <person name="Krawcyk A.O."/>
            <person name="Berendsen E.M."/>
            <person name="Eijlander R.T."/>
            <person name="de Jong A."/>
            <person name="Wells-Bennik M."/>
            <person name="Kuipers O.P."/>
        </authorList>
    </citation>
    <scope>NUCLEOTIDE SEQUENCE [LARGE SCALE GENOMIC DNA]</scope>
    <source>
        <strain evidence="1 2">B4167</strain>
    </source>
</reference>